<dbReference type="NCBIfam" id="NF003993">
    <property type="entry name" value="PRK05472.2-2"/>
    <property type="match status" value="1"/>
</dbReference>
<evidence type="ECO:0000313" key="9">
    <source>
        <dbReference type="EMBL" id="OGC35665.1"/>
    </source>
</evidence>
<dbReference type="Proteomes" id="UP000178951">
    <property type="component" value="Unassembled WGS sequence"/>
</dbReference>
<protein>
    <recommendedName>
        <fullName evidence="7">Redox-sensing transcriptional repressor Rex</fullName>
    </recommendedName>
</protein>
<dbReference type="Pfam" id="PF06971">
    <property type="entry name" value="Put_DNA-bind_N"/>
    <property type="match status" value="1"/>
</dbReference>
<accession>A0A1F4TSH2</accession>
<name>A0A1F4TSH2_UNCSA</name>
<evidence type="ECO:0000313" key="10">
    <source>
        <dbReference type="Proteomes" id="UP000178951"/>
    </source>
</evidence>
<organism evidence="9 10">
    <name type="scientific">candidate division WOR-1 bacterium RIFOXYB2_FULL_48_7</name>
    <dbReference type="NCBI Taxonomy" id="1802583"/>
    <lineage>
        <taxon>Bacteria</taxon>
        <taxon>Bacillati</taxon>
        <taxon>Saganbacteria</taxon>
    </lineage>
</organism>
<dbReference type="Gene3D" id="3.40.50.720">
    <property type="entry name" value="NAD(P)-binding Rossmann-like Domain"/>
    <property type="match status" value="1"/>
</dbReference>
<dbReference type="InterPro" id="IPR036388">
    <property type="entry name" value="WH-like_DNA-bd_sf"/>
</dbReference>
<evidence type="ECO:0000256" key="4">
    <source>
        <dbReference type="ARBA" id="ARBA00023027"/>
    </source>
</evidence>
<dbReference type="InterPro" id="IPR022876">
    <property type="entry name" value="Tscrpt_rep_Rex"/>
</dbReference>
<dbReference type="HAMAP" id="MF_01131">
    <property type="entry name" value="Rex"/>
    <property type="match status" value="1"/>
</dbReference>
<evidence type="ECO:0000259" key="8">
    <source>
        <dbReference type="SMART" id="SM00881"/>
    </source>
</evidence>
<dbReference type="SUPFAM" id="SSF51735">
    <property type="entry name" value="NAD(P)-binding Rossmann-fold domains"/>
    <property type="match status" value="1"/>
</dbReference>
<comment type="caution">
    <text evidence="9">The sequence shown here is derived from an EMBL/GenBank/DDBJ whole genome shotgun (WGS) entry which is preliminary data.</text>
</comment>
<keyword evidence="2 7" id="KW-0678">Repressor</keyword>
<gene>
    <name evidence="7" type="primary">rex</name>
    <name evidence="9" type="ORF">A2311_00895</name>
</gene>
<dbReference type="SUPFAM" id="SSF46785">
    <property type="entry name" value="Winged helix' DNA-binding domain"/>
    <property type="match status" value="1"/>
</dbReference>
<comment type="function">
    <text evidence="7">Modulates transcription in response to changes in cellular NADH/NAD(+) redox state.</text>
</comment>
<dbReference type="GO" id="GO:0045892">
    <property type="term" value="P:negative regulation of DNA-templated transcription"/>
    <property type="evidence" value="ECO:0007669"/>
    <property type="project" value="InterPro"/>
</dbReference>
<feature type="domain" description="CoA-binding" evidence="8">
    <location>
        <begin position="76"/>
        <end position="177"/>
    </location>
</feature>
<evidence type="ECO:0000256" key="6">
    <source>
        <dbReference type="ARBA" id="ARBA00023163"/>
    </source>
</evidence>
<reference evidence="9 10" key="1">
    <citation type="journal article" date="2016" name="Nat. Commun.">
        <title>Thousands of microbial genomes shed light on interconnected biogeochemical processes in an aquifer system.</title>
        <authorList>
            <person name="Anantharaman K."/>
            <person name="Brown C.T."/>
            <person name="Hug L.A."/>
            <person name="Sharon I."/>
            <person name="Castelle C.J."/>
            <person name="Probst A.J."/>
            <person name="Thomas B.C."/>
            <person name="Singh A."/>
            <person name="Wilkins M.J."/>
            <person name="Karaoz U."/>
            <person name="Brodie E.L."/>
            <person name="Williams K.H."/>
            <person name="Hubbard S.S."/>
            <person name="Banfield J.F."/>
        </authorList>
    </citation>
    <scope>NUCLEOTIDE SEQUENCE [LARGE SCALE GENOMIC DNA]</scope>
</reference>
<evidence type="ECO:0000256" key="1">
    <source>
        <dbReference type="ARBA" id="ARBA00022490"/>
    </source>
</evidence>
<dbReference type="EMBL" id="MEUF01000022">
    <property type="protein sequence ID" value="OGC35665.1"/>
    <property type="molecule type" value="Genomic_DNA"/>
</dbReference>
<feature type="DNA-binding region" description="H-T-H motif" evidence="7">
    <location>
        <begin position="13"/>
        <end position="52"/>
    </location>
</feature>
<dbReference type="GO" id="GO:0003700">
    <property type="term" value="F:DNA-binding transcription factor activity"/>
    <property type="evidence" value="ECO:0007669"/>
    <property type="project" value="UniProtKB-UniRule"/>
</dbReference>
<feature type="binding site" evidence="7">
    <location>
        <begin position="87"/>
        <end position="92"/>
    </location>
    <ligand>
        <name>NAD(+)</name>
        <dbReference type="ChEBI" id="CHEBI:57540"/>
    </ligand>
</feature>
<dbReference type="GO" id="GO:0051775">
    <property type="term" value="P:response to redox state"/>
    <property type="evidence" value="ECO:0007669"/>
    <property type="project" value="InterPro"/>
</dbReference>
<dbReference type="InterPro" id="IPR003781">
    <property type="entry name" value="CoA-bd"/>
</dbReference>
<comment type="subcellular location">
    <subcellularLocation>
        <location evidence="7">Cytoplasm</location>
    </subcellularLocation>
</comment>
<dbReference type="Gene3D" id="1.10.10.10">
    <property type="entry name" value="Winged helix-like DNA-binding domain superfamily/Winged helix DNA-binding domain"/>
    <property type="match status" value="1"/>
</dbReference>
<dbReference type="NCBIfam" id="NF003995">
    <property type="entry name" value="PRK05472.2-4"/>
    <property type="match status" value="1"/>
</dbReference>
<dbReference type="STRING" id="1802583.A2311_00895"/>
<dbReference type="NCBIfam" id="NF003994">
    <property type="entry name" value="PRK05472.2-3"/>
    <property type="match status" value="1"/>
</dbReference>
<keyword evidence="4 7" id="KW-0520">NAD</keyword>
<evidence type="ECO:0000256" key="7">
    <source>
        <dbReference type="HAMAP-Rule" id="MF_01131"/>
    </source>
</evidence>
<evidence type="ECO:0000256" key="5">
    <source>
        <dbReference type="ARBA" id="ARBA00023125"/>
    </source>
</evidence>
<keyword evidence="3 7" id="KW-0805">Transcription regulation</keyword>
<dbReference type="NCBIfam" id="NF003996">
    <property type="entry name" value="PRK05472.2-5"/>
    <property type="match status" value="1"/>
</dbReference>
<evidence type="ECO:0000256" key="2">
    <source>
        <dbReference type="ARBA" id="ARBA00022491"/>
    </source>
</evidence>
<dbReference type="PANTHER" id="PTHR35786:SF1">
    <property type="entry name" value="REDOX-SENSING TRANSCRIPTIONAL REPRESSOR REX 1"/>
    <property type="match status" value="1"/>
</dbReference>
<dbReference type="NCBIfam" id="NF003989">
    <property type="entry name" value="PRK05472.1-3"/>
    <property type="match status" value="1"/>
</dbReference>
<keyword evidence="5 7" id="KW-0238">DNA-binding</keyword>
<dbReference type="InterPro" id="IPR036291">
    <property type="entry name" value="NAD(P)-bd_dom_sf"/>
</dbReference>
<dbReference type="InterPro" id="IPR036390">
    <property type="entry name" value="WH_DNA-bd_sf"/>
</dbReference>
<dbReference type="GO" id="GO:0003677">
    <property type="term" value="F:DNA binding"/>
    <property type="evidence" value="ECO:0007669"/>
    <property type="project" value="UniProtKB-UniRule"/>
</dbReference>
<dbReference type="InterPro" id="IPR058236">
    <property type="entry name" value="Rex_actinobacterial-type"/>
</dbReference>
<dbReference type="GO" id="GO:0005737">
    <property type="term" value="C:cytoplasm"/>
    <property type="evidence" value="ECO:0007669"/>
    <property type="project" value="UniProtKB-SubCell"/>
</dbReference>
<proteinExistence type="inferred from homology"/>
<comment type="similarity">
    <text evidence="7">Belongs to the transcriptional regulatory Rex family.</text>
</comment>
<dbReference type="SMART" id="SM00881">
    <property type="entry name" value="CoA_binding"/>
    <property type="match status" value="1"/>
</dbReference>
<dbReference type="AlphaFoldDB" id="A0A1F4TSH2"/>
<dbReference type="Pfam" id="PF02629">
    <property type="entry name" value="CoA_binding"/>
    <property type="match status" value="1"/>
</dbReference>
<keyword evidence="6 7" id="KW-0804">Transcription</keyword>
<comment type="subunit">
    <text evidence="7">Homodimer.</text>
</comment>
<keyword evidence="1 7" id="KW-0963">Cytoplasm</keyword>
<dbReference type="PANTHER" id="PTHR35786">
    <property type="entry name" value="REDOX-SENSING TRANSCRIPTIONAL REPRESSOR REX"/>
    <property type="match status" value="1"/>
</dbReference>
<dbReference type="InterPro" id="IPR009718">
    <property type="entry name" value="Rex_DNA-bd_C_dom"/>
</dbReference>
<sequence>MNIPERTIERLSIYYRHLYYLAQQGTFNISSRSLASIVGEKPETIRKDLSYFGSFGKTGSGYVVNDLKREIAKILGLEQGRRVAIVGMGNLGLALVGYKGFEMLGFKIAAVFDNSLNKIGKKYRGRLCHNIADFSRIARQEGIEMVILTVPTEAAQEITKLVTGSGIKALLNFAPVHLNVPKDVRVTNVDLATALKSLSFFVSRR</sequence>
<evidence type="ECO:0000256" key="3">
    <source>
        <dbReference type="ARBA" id="ARBA00023015"/>
    </source>
</evidence>